<dbReference type="InterPro" id="IPR051266">
    <property type="entry name" value="CLCR"/>
</dbReference>
<dbReference type="Pfam" id="PF12034">
    <property type="entry name" value="YfbK_C"/>
    <property type="match status" value="1"/>
</dbReference>
<gene>
    <name evidence="2" type="ORF">Helico6505_0510</name>
</gene>
<dbReference type="PROSITE" id="PS51257">
    <property type="entry name" value="PROKAR_LIPOPROTEIN"/>
    <property type="match status" value="1"/>
</dbReference>
<dbReference type="PANTHER" id="PTHR10579">
    <property type="entry name" value="CALCIUM-ACTIVATED CHLORIDE CHANNEL REGULATOR"/>
    <property type="match status" value="1"/>
</dbReference>
<dbReference type="InterPro" id="IPR022156">
    <property type="entry name" value="Uncharacterised_YfbK_N"/>
</dbReference>
<name>A0A650EKG5_9HELI</name>
<dbReference type="Gene3D" id="3.40.50.410">
    <property type="entry name" value="von Willebrand factor, type A domain"/>
    <property type="match status" value="1"/>
</dbReference>
<dbReference type="EMBL" id="MN577568">
    <property type="protein sequence ID" value="QGT50219.1"/>
    <property type="molecule type" value="Genomic_DNA"/>
</dbReference>
<dbReference type="AlphaFoldDB" id="A0A650EKG5"/>
<dbReference type="PANTHER" id="PTHR10579:SF43">
    <property type="entry name" value="ZINC FINGER (C3HC4-TYPE RING FINGER) FAMILY PROTEIN"/>
    <property type="match status" value="1"/>
</dbReference>
<organism evidence="2">
    <name type="scientific">uncultured Helicobacter sp</name>
    <dbReference type="NCBI Taxonomy" id="175537"/>
    <lineage>
        <taxon>Bacteria</taxon>
        <taxon>Pseudomonadati</taxon>
        <taxon>Campylobacterota</taxon>
        <taxon>Epsilonproteobacteria</taxon>
        <taxon>Campylobacterales</taxon>
        <taxon>Helicobacteraceae</taxon>
        <taxon>Helicobacter</taxon>
        <taxon>environmental samples</taxon>
    </lineage>
</organism>
<sequence>MRHICKWSFILGVVCAIFLGGCGDKNTESGELEEIEAQQYVFKDEADASLQLMSNLATMKTAREALHDSYDTNSFAHKDENAFKLVSNAPLSTFSSDVDTASYAIVRKAIESGEFPQKGAVRIEELLNNFTYHYPSPKDSVPLSIDASISDALWNPHHKVLQIGIQAKEIDWTKRKPFNLIFLIDTSGSMEGADRLGLVKKSLKMLVENLNPNDSIGIVTYAGASSVSLQPTTDKLKALHAIELLVAIGSTNGGSGIKDAYALAKEHFIKGGVNRVILATDGDFNVGITSESELVELIKQQAQSGVYLSVFGYGMGNYKDSTLQKLADSGNGNYAYIDTLLEAKKHLVEQVGATLVAVAKDVKIQVEFNPAKVSSYRLIGYEKRLLNDEDFNNDDKDAGEMGAGHSVTALYELIPTESQNTDSQNPTLGKDAKGMIDPLKYSQNIANKGFESEWVSVKVRYKEPSNLANAQEKSMLLEKVVRESDVSKDGSADMRFAQCVAEFGMLLLDSEYKGNASYESILKVLEEKGVSDDVYRKEFIGLVAKASRLSPKPSH</sequence>
<dbReference type="InterPro" id="IPR002035">
    <property type="entry name" value="VWF_A"/>
</dbReference>
<protein>
    <recommendedName>
        <fullName evidence="1">VWFA domain-containing protein</fullName>
    </recommendedName>
</protein>
<proteinExistence type="predicted"/>
<dbReference type="SMART" id="SM00327">
    <property type="entry name" value="VWA"/>
    <property type="match status" value="1"/>
</dbReference>
<evidence type="ECO:0000259" key="1">
    <source>
        <dbReference type="PROSITE" id="PS50234"/>
    </source>
</evidence>
<accession>A0A650EKG5</accession>
<dbReference type="InterPro" id="IPR036465">
    <property type="entry name" value="vWFA_dom_sf"/>
</dbReference>
<dbReference type="CDD" id="cd01465">
    <property type="entry name" value="vWA_subgroup"/>
    <property type="match status" value="1"/>
</dbReference>
<dbReference type="InterPro" id="IPR021908">
    <property type="entry name" value="YfbK_C"/>
</dbReference>
<dbReference type="Pfam" id="PF12450">
    <property type="entry name" value="vWF_A"/>
    <property type="match status" value="1"/>
</dbReference>
<evidence type="ECO:0000313" key="2">
    <source>
        <dbReference type="EMBL" id="QGT50219.1"/>
    </source>
</evidence>
<reference evidence="2" key="1">
    <citation type="journal article" date="2020" name="J. ISSAAS">
        <title>Lactobacilli and other gastrointestinal microbiota of Peromyscus leucopus, reservoir host for agents of Lyme disease and other zoonoses in North America.</title>
        <authorList>
            <person name="Milovic A."/>
            <person name="Bassam K."/>
            <person name="Shao H."/>
            <person name="Chatzistamou I."/>
            <person name="Tufts D.M."/>
            <person name="Diuk-Wasser M."/>
            <person name="Barbour A.G."/>
        </authorList>
    </citation>
    <scope>NUCLEOTIDE SEQUENCE</scope>
    <source>
        <strain evidence="2">LL4</strain>
    </source>
</reference>
<dbReference type="PROSITE" id="PS50234">
    <property type="entry name" value="VWFA"/>
    <property type="match status" value="1"/>
</dbReference>
<feature type="domain" description="VWFA" evidence="1">
    <location>
        <begin position="179"/>
        <end position="351"/>
    </location>
</feature>
<dbReference type="SUPFAM" id="SSF53300">
    <property type="entry name" value="vWA-like"/>
    <property type="match status" value="1"/>
</dbReference>
<dbReference type="Pfam" id="PF00092">
    <property type="entry name" value="VWA"/>
    <property type="match status" value="1"/>
</dbReference>